<dbReference type="PANTHER" id="PTHR21477">
    <property type="entry name" value="ZGC:172139"/>
    <property type="match status" value="1"/>
</dbReference>
<evidence type="ECO:0000313" key="2">
    <source>
        <dbReference type="Proteomes" id="UP001190926"/>
    </source>
</evidence>
<dbReference type="InterPro" id="IPR019141">
    <property type="entry name" value="DUF2045"/>
</dbReference>
<sequence>MDLDLLEKGLGYAKKKRKWVFLVGFTCYGAYKVYKKRQRLSKFFDALVSVAEMVSDSADTLGIVSKDLKQFLGSDSDQIPQSLKQLSKIARSDEFSDTLTRITRASAVGILSGGYQHEHSFGADHGFSDTVMNRLFSHEGAGFASAVAGSFASNTVMALLSEWQRGSDSDDLPRWIEIACDDKCRELVGDFIRLFVSTAVTVYLDKTMNVNTYDDFFVGLTNPKHEARVRDMIASVCNGAVDTCVRTSYHVWTMNSKLNSSYSKLDEKGSIRAKLIPLQKQRLAEKNQESGLMRTVHSTLALSSNRRFVLDMTGVVTFETVRSFLEFLLEKMAEGVKTSVDVVQQEVVEKGVEAIRYASGRSSAVTAVCLTLCLNILNSPWILTTY</sequence>
<accession>A0AAD4J0C4</accession>
<comment type="caution">
    <text evidence="1">The sequence shown here is derived from an EMBL/GenBank/DDBJ whole genome shotgun (WGS) entry which is preliminary data.</text>
</comment>
<name>A0AAD4J0C4_PERFH</name>
<dbReference type="PANTHER" id="PTHR21477:SF12">
    <property type="entry name" value="PROTEIN PHLOEM PROTEIN 2-LIKE A10"/>
    <property type="match status" value="1"/>
</dbReference>
<gene>
    <name evidence="1" type="ORF">C2S53_002840</name>
</gene>
<proteinExistence type="predicted"/>
<keyword evidence="2" id="KW-1185">Reference proteome</keyword>
<reference evidence="1 2" key="1">
    <citation type="journal article" date="2021" name="Nat. Commun.">
        <title>Incipient diploidization of the medicinal plant Perilla within 10,000 years.</title>
        <authorList>
            <person name="Zhang Y."/>
            <person name="Shen Q."/>
            <person name="Leng L."/>
            <person name="Zhang D."/>
            <person name="Chen S."/>
            <person name="Shi Y."/>
            <person name="Ning Z."/>
            <person name="Chen S."/>
        </authorList>
    </citation>
    <scope>NUCLEOTIDE SEQUENCE [LARGE SCALE GENOMIC DNA]</scope>
    <source>
        <strain evidence="2">cv. PC099</strain>
    </source>
</reference>
<evidence type="ECO:0000313" key="1">
    <source>
        <dbReference type="EMBL" id="KAH6824430.1"/>
    </source>
</evidence>
<dbReference type="EMBL" id="SDAM02000323">
    <property type="protein sequence ID" value="KAH6824430.1"/>
    <property type="molecule type" value="Genomic_DNA"/>
</dbReference>
<dbReference type="AlphaFoldDB" id="A0AAD4J0C4"/>
<organism evidence="1 2">
    <name type="scientific">Perilla frutescens var. hirtella</name>
    <name type="common">Perilla citriodora</name>
    <name type="synonym">Perilla setoyensis</name>
    <dbReference type="NCBI Taxonomy" id="608512"/>
    <lineage>
        <taxon>Eukaryota</taxon>
        <taxon>Viridiplantae</taxon>
        <taxon>Streptophyta</taxon>
        <taxon>Embryophyta</taxon>
        <taxon>Tracheophyta</taxon>
        <taxon>Spermatophyta</taxon>
        <taxon>Magnoliopsida</taxon>
        <taxon>eudicotyledons</taxon>
        <taxon>Gunneridae</taxon>
        <taxon>Pentapetalae</taxon>
        <taxon>asterids</taxon>
        <taxon>lamiids</taxon>
        <taxon>Lamiales</taxon>
        <taxon>Lamiaceae</taxon>
        <taxon>Nepetoideae</taxon>
        <taxon>Elsholtzieae</taxon>
        <taxon>Perilla</taxon>
    </lineage>
</organism>
<dbReference type="Proteomes" id="UP001190926">
    <property type="component" value="Unassembled WGS sequence"/>
</dbReference>
<protein>
    <submittedName>
        <fullName evidence="1">Uncharacterized protein</fullName>
    </submittedName>
</protein>